<dbReference type="PANTHER" id="PTHR35730">
    <property type="entry name" value="KINETOCHORE PROTEIN SPC24 HOMOLOG-RELATED"/>
    <property type="match status" value="1"/>
</dbReference>
<protein>
    <submittedName>
        <fullName evidence="1">Uncharacterized protein</fullName>
    </submittedName>
</protein>
<accession>A0A394D7L4</accession>
<name>A0A394D7L4_LUPAN</name>
<dbReference type="EMBL" id="MLAU01002117">
    <property type="protein sequence ID" value="OIW19143.1"/>
    <property type="molecule type" value="Genomic_DNA"/>
</dbReference>
<gene>
    <name evidence="1" type="ORF">TanjilG_10324</name>
</gene>
<reference evidence="1 2" key="1">
    <citation type="journal article" date="2017" name="Plant Biotechnol. J.">
        <title>A comprehensive draft genome sequence for lupin (Lupinus angustifolius), an emerging health food: insights into plant-microbe interactions and legume evolution.</title>
        <authorList>
            <person name="Hane J.K."/>
            <person name="Ming Y."/>
            <person name="Kamphuis L.G."/>
            <person name="Nelson M.N."/>
            <person name="Garg G."/>
            <person name="Atkins C.A."/>
            <person name="Bayer P.E."/>
            <person name="Bravo A."/>
            <person name="Bringans S."/>
            <person name="Cannon S."/>
            <person name="Edwards D."/>
            <person name="Foley R."/>
            <person name="Gao L.L."/>
            <person name="Harrison M.J."/>
            <person name="Huang W."/>
            <person name="Hurgobin B."/>
            <person name="Li S."/>
            <person name="Liu C.W."/>
            <person name="McGrath A."/>
            <person name="Morahan G."/>
            <person name="Murray J."/>
            <person name="Weller J."/>
            <person name="Jian J."/>
            <person name="Singh K.B."/>
        </authorList>
    </citation>
    <scope>NUCLEOTIDE SEQUENCE [LARGE SCALE GENOMIC DNA]</scope>
    <source>
        <strain evidence="2">cv. Tanjil</strain>
        <tissue evidence="1">Whole plant</tissue>
    </source>
</reference>
<dbReference type="PANTHER" id="PTHR35730:SF2">
    <property type="entry name" value="KINETOCHORE PROTEIN SPC24 HOMOLOG-RELATED"/>
    <property type="match status" value="1"/>
</dbReference>
<dbReference type="Proteomes" id="UP000188354">
    <property type="component" value="Unassembled WGS sequence"/>
</dbReference>
<comment type="caution">
    <text evidence="1">The sequence shown here is derived from an EMBL/GenBank/DDBJ whole genome shotgun (WGS) entry which is preliminary data.</text>
</comment>
<dbReference type="GO" id="GO:0051983">
    <property type="term" value="P:regulation of chromosome segregation"/>
    <property type="evidence" value="ECO:0007669"/>
    <property type="project" value="InterPro"/>
</dbReference>
<dbReference type="AlphaFoldDB" id="A0A394D7L4"/>
<dbReference type="Gramene" id="OIW19143">
    <property type="protein sequence ID" value="OIW19143"/>
    <property type="gene ID" value="TanjilG_10324"/>
</dbReference>
<dbReference type="InterPro" id="IPR044951">
    <property type="entry name" value="SPC24-like"/>
</dbReference>
<evidence type="ECO:0000313" key="2">
    <source>
        <dbReference type="Proteomes" id="UP000188354"/>
    </source>
</evidence>
<organism evidence="1 2">
    <name type="scientific">Lupinus angustifolius</name>
    <name type="common">Narrow-leaved blue lupine</name>
    <dbReference type="NCBI Taxonomy" id="3871"/>
    <lineage>
        <taxon>Eukaryota</taxon>
        <taxon>Viridiplantae</taxon>
        <taxon>Streptophyta</taxon>
        <taxon>Embryophyta</taxon>
        <taxon>Tracheophyta</taxon>
        <taxon>Spermatophyta</taxon>
        <taxon>Magnoliopsida</taxon>
        <taxon>eudicotyledons</taxon>
        <taxon>Gunneridae</taxon>
        <taxon>Pentapetalae</taxon>
        <taxon>rosids</taxon>
        <taxon>fabids</taxon>
        <taxon>Fabales</taxon>
        <taxon>Fabaceae</taxon>
        <taxon>Papilionoideae</taxon>
        <taxon>50 kb inversion clade</taxon>
        <taxon>genistoids sensu lato</taxon>
        <taxon>core genistoids</taxon>
        <taxon>Genisteae</taxon>
        <taxon>Lupinus</taxon>
    </lineage>
</organism>
<evidence type="ECO:0000313" key="1">
    <source>
        <dbReference type="EMBL" id="OIW19143.1"/>
    </source>
</evidence>
<proteinExistence type="predicted"/>
<keyword evidence="2" id="KW-1185">Reference proteome</keyword>
<sequence length="55" mass="6329">MDVGNLISYTNDVVKLLQHKRDINNLIHTLQRTISLSSTFHSDFNPLHKLLQGKN</sequence>